<dbReference type="AlphaFoldDB" id="A0A1E5D2N1"/>
<dbReference type="Gene3D" id="3.40.50.1820">
    <property type="entry name" value="alpha/beta hydrolase"/>
    <property type="match status" value="1"/>
</dbReference>
<organism evidence="1 2">
    <name type="scientific">Vibrio genomosp. F6 str. FF-238</name>
    <dbReference type="NCBI Taxonomy" id="1191298"/>
    <lineage>
        <taxon>Bacteria</taxon>
        <taxon>Pseudomonadati</taxon>
        <taxon>Pseudomonadota</taxon>
        <taxon>Gammaproteobacteria</taxon>
        <taxon>Vibrionales</taxon>
        <taxon>Vibrionaceae</taxon>
        <taxon>Vibrio</taxon>
    </lineage>
</organism>
<accession>A0A1E5D2N1</accession>
<proteinExistence type="predicted"/>
<dbReference type="InterPro" id="IPR029058">
    <property type="entry name" value="AB_hydrolase_fold"/>
</dbReference>
<dbReference type="PANTHER" id="PTHR48098:SF6">
    <property type="entry name" value="FERRI-BACILLIBACTIN ESTERASE BESA"/>
    <property type="match status" value="1"/>
</dbReference>
<sequence>MRKIMSHFDPKRLHCIDDFFMPQLNRHRGIHIYLPNGYDDSSLSYPVIYMHDGQNVIDPQRSSYGDSWQVPTTLDRMQTRGDIMGCIVVAIDNGAECEGMGRFNEYSPWVMDQEFDLPSRDSSIYKLGGEGKAYCEFIVNTLKPYIDTHFRSLHQRQHTALVGSSMGGLISLYGAMEHLDCFGFCGVFSPAFWFNEAKVFEFIRKKETQSTKSKLPLSVYMDMGTNETSDDSRLDFSEVYLDGARKMKIELETKHSNVSLSYQEEEGAVHNEQAWAKRFPDMMAFFEDTRTR</sequence>
<dbReference type="InterPro" id="IPR050583">
    <property type="entry name" value="Mycobacterial_A85_antigen"/>
</dbReference>
<dbReference type="Pfam" id="PF00756">
    <property type="entry name" value="Esterase"/>
    <property type="match status" value="1"/>
</dbReference>
<evidence type="ECO:0008006" key="3">
    <source>
        <dbReference type="Google" id="ProtNLM"/>
    </source>
</evidence>
<keyword evidence="2" id="KW-1185">Reference proteome</keyword>
<dbReference type="SUPFAM" id="SSF53474">
    <property type="entry name" value="alpha/beta-Hydrolases"/>
    <property type="match status" value="1"/>
</dbReference>
<name>A0A1E5D2N1_9VIBR</name>
<dbReference type="Proteomes" id="UP000094165">
    <property type="component" value="Unassembled WGS sequence"/>
</dbReference>
<protein>
    <recommendedName>
        <fullName evidence="3">Alpha/beta hydrolase</fullName>
    </recommendedName>
</protein>
<evidence type="ECO:0000313" key="1">
    <source>
        <dbReference type="EMBL" id="OEE77786.1"/>
    </source>
</evidence>
<dbReference type="InterPro" id="IPR000801">
    <property type="entry name" value="Esterase-like"/>
</dbReference>
<dbReference type="EMBL" id="AJYW02000071">
    <property type="protein sequence ID" value="OEE77786.1"/>
    <property type="molecule type" value="Genomic_DNA"/>
</dbReference>
<evidence type="ECO:0000313" key="2">
    <source>
        <dbReference type="Proteomes" id="UP000094165"/>
    </source>
</evidence>
<comment type="caution">
    <text evidence="1">The sequence shown here is derived from an EMBL/GenBank/DDBJ whole genome shotgun (WGS) entry which is preliminary data.</text>
</comment>
<reference evidence="1 2" key="1">
    <citation type="journal article" date="2012" name="Science">
        <title>Ecological populations of bacteria act as socially cohesive units of antibiotic production and resistance.</title>
        <authorList>
            <person name="Cordero O.X."/>
            <person name="Wildschutte H."/>
            <person name="Kirkup B."/>
            <person name="Proehl S."/>
            <person name="Ngo L."/>
            <person name="Hussain F."/>
            <person name="Le Roux F."/>
            <person name="Mincer T."/>
            <person name="Polz M.F."/>
        </authorList>
    </citation>
    <scope>NUCLEOTIDE SEQUENCE [LARGE SCALE GENOMIC DNA]</scope>
    <source>
        <strain evidence="1 2">FF-238</strain>
    </source>
</reference>
<gene>
    <name evidence="1" type="ORF">A130_03900</name>
</gene>
<dbReference type="PANTHER" id="PTHR48098">
    <property type="entry name" value="ENTEROCHELIN ESTERASE-RELATED"/>
    <property type="match status" value="1"/>
</dbReference>